<organism evidence="1 2">
    <name type="scientific">Shewanella bicestrii</name>
    <dbReference type="NCBI Taxonomy" id="2018305"/>
    <lineage>
        <taxon>Bacteria</taxon>
        <taxon>Pseudomonadati</taxon>
        <taxon>Pseudomonadota</taxon>
        <taxon>Gammaproteobacteria</taxon>
        <taxon>Alteromonadales</taxon>
        <taxon>Shewanellaceae</taxon>
        <taxon>Shewanella</taxon>
    </lineage>
</organism>
<protein>
    <submittedName>
        <fullName evidence="1">Uncharacterized protein</fullName>
    </submittedName>
</protein>
<reference evidence="1 2" key="1">
    <citation type="submission" date="2017-07" db="EMBL/GenBank/DDBJ databases">
        <title>Phenotypical and genomic characterization of a clinical isolate of Shewanella bicestrii sp. nov. producing an extended-spectrum beta-lactamase and a new oxacillinase variant.</title>
        <authorList>
            <person name="Jousset A.B."/>
            <person name="Bonnin R.A."/>
            <person name="Girlich D."/>
            <person name="Dabos L."/>
            <person name="Potron A."/>
            <person name="Dortet L."/>
            <person name="Glaser P."/>
            <person name="Naas T."/>
        </authorList>
    </citation>
    <scope>NUCLEOTIDE SEQUENCE [LARGE SCALE GENOMIC DNA]</scope>
    <source>
        <strain evidence="1 2">JAB-1</strain>
    </source>
</reference>
<dbReference type="KEGG" id="sbj:CF168_10225"/>
<accession>A0A220UM87</accession>
<evidence type="ECO:0000313" key="1">
    <source>
        <dbReference type="EMBL" id="ASK69215.1"/>
    </source>
</evidence>
<sequence length="161" mass="18064">MLTSCITRLIFVLTRKLLPLTLMLVMMNLTACNEKTTQQIKTTPADPTLCVFTQGDCIKRIGDIELRISLTPAHAPSEKPLTLKLLTSDTIENLQIRLEGRDMFMGVIPVNLREVNKTTYEGQMIYGACSSGYMVWRGFISFNRNGVQQAVVFDFLADNPS</sequence>
<gene>
    <name evidence="1" type="ORF">CF168_10225</name>
</gene>
<proteinExistence type="predicted"/>
<dbReference type="AlphaFoldDB" id="A0A220UM87"/>
<keyword evidence="2" id="KW-1185">Reference proteome</keyword>
<evidence type="ECO:0000313" key="2">
    <source>
        <dbReference type="Proteomes" id="UP000198367"/>
    </source>
</evidence>
<dbReference type="Proteomes" id="UP000198367">
    <property type="component" value="Chromosome"/>
</dbReference>
<dbReference type="EMBL" id="CP022358">
    <property type="protein sequence ID" value="ASK69215.1"/>
    <property type="molecule type" value="Genomic_DNA"/>
</dbReference>
<name>A0A220UM87_9GAMM</name>
<dbReference type="RefSeq" id="WP_089067766.1">
    <property type="nucleotide sequence ID" value="NZ_CP022358.1"/>
</dbReference>